<feature type="chain" id="PRO_5045128818" description="Metalloprotease 1" evidence="2">
    <location>
        <begin position="21"/>
        <end position="422"/>
    </location>
</feature>
<gene>
    <name evidence="3" type="ORF">Purlil1_11173</name>
</gene>
<proteinExistence type="predicted"/>
<feature type="compositionally biased region" description="Basic and acidic residues" evidence="1">
    <location>
        <begin position="406"/>
        <end position="422"/>
    </location>
</feature>
<reference evidence="3 4" key="1">
    <citation type="journal article" date="2024" name="Microbiol. Resour. Announc.">
        <title>Genome annotations for the ascomycete fungi Trichoderma harzianum, Trichoderma aggressivum, and Purpureocillium lilacinum.</title>
        <authorList>
            <person name="Beijen E.P.W."/>
            <person name="Ohm R.A."/>
        </authorList>
    </citation>
    <scope>NUCLEOTIDE SEQUENCE [LARGE SCALE GENOMIC DNA]</scope>
    <source>
        <strain evidence="3 4">CBS 150709</strain>
    </source>
</reference>
<evidence type="ECO:0000256" key="1">
    <source>
        <dbReference type="SAM" id="MobiDB-lite"/>
    </source>
</evidence>
<comment type="caution">
    <text evidence="3">The sequence shown here is derived from an EMBL/GenBank/DDBJ whole genome shotgun (WGS) entry which is preliminary data.</text>
</comment>
<feature type="region of interest" description="Disordered" evidence="1">
    <location>
        <begin position="260"/>
        <end position="319"/>
    </location>
</feature>
<evidence type="ECO:0000313" key="4">
    <source>
        <dbReference type="Proteomes" id="UP001287286"/>
    </source>
</evidence>
<keyword evidence="4" id="KW-1185">Reference proteome</keyword>
<feature type="signal peptide" evidence="2">
    <location>
        <begin position="1"/>
        <end position="20"/>
    </location>
</feature>
<organism evidence="3 4">
    <name type="scientific">Purpureocillium lilacinum</name>
    <name type="common">Paecilomyces lilacinus</name>
    <dbReference type="NCBI Taxonomy" id="33203"/>
    <lineage>
        <taxon>Eukaryota</taxon>
        <taxon>Fungi</taxon>
        <taxon>Dikarya</taxon>
        <taxon>Ascomycota</taxon>
        <taxon>Pezizomycotina</taxon>
        <taxon>Sordariomycetes</taxon>
        <taxon>Hypocreomycetidae</taxon>
        <taxon>Hypocreales</taxon>
        <taxon>Ophiocordycipitaceae</taxon>
        <taxon>Purpureocillium</taxon>
    </lineage>
</organism>
<dbReference type="EMBL" id="JAWRVI010000064">
    <property type="protein sequence ID" value="KAK4082515.1"/>
    <property type="molecule type" value="Genomic_DNA"/>
</dbReference>
<name>A0ABR0BKH3_PURLI</name>
<dbReference type="SUPFAM" id="SSF55486">
    <property type="entry name" value="Metalloproteases ('zincins'), catalytic domain"/>
    <property type="match status" value="1"/>
</dbReference>
<dbReference type="Proteomes" id="UP001287286">
    <property type="component" value="Unassembled WGS sequence"/>
</dbReference>
<dbReference type="Gene3D" id="3.40.390.10">
    <property type="entry name" value="Collagenase (Catalytic Domain)"/>
    <property type="match status" value="1"/>
</dbReference>
<feature type="region of interest" description="Disordered" evidence="1">
    <location>
        <begin position="339"/>
        <end position="422"/>
    </location>
</feature>
<protein>
    <recommendedName>
        <fullName evidence="5">Metalloprotease 1</fullName>
    </recommendedName>
</protein>
<sequence length="422" mass="45002">MERLLLILLVSAATAPLAAGVGRRPNTGQLCKSPDIPYEPSKLWKRADPPADDGRELVVEMFVHTCCEQEKECPTEADIRLTVDTLNGYFARAKIRFDLQKAMRHRECGLDGAKSDQKYIDRLMGKVRQGGLGTYNLLIRPGDDGESSAGACRTQPPGTDISTVIGGLDGCNAGDYRIDRAGTGSGNSSRRGDHLVAHETGHWLGLKHTFPISQAPEEWANFMEPAIPAGTKYYWSCDQIRVARQWCIIRLRGQEDGFGVNHDVADPPPRGPDGTFCPGTGPGRGTGLADGKFFGEDDDMLASGNPPGGPGCKNPKIKIPAPPDGYGSWCEIPEEAWGNFLTDGESPSHGRPPPVPSGGQQGIPGGSPPPAPGGGQDEVPGGNLPPEPGGEQQGVPWQDGQNGLYRRSDPNKAGREGSKRTA</sequence>
<accession>A0ABR0BKH3</accession>
<dbReference type="InterPro" id="IPR024079">
    <property type="entry name" value="MetalloPept_cat_dom_sf"/>
</dbReference>
<keyword evidence="2" id="KW-0732">Signal</keyword>
<evidence type="ECO:0000256" key="2">
    <source>
        <dbReference type="SAM" id="SignalP"/>
    </source>
</evidence>
<evidence type="ECO:0000313" key="3">
    <source>
        <dbReference type="EMBL" id="KAK4082515.1"/>
    </source>
</evidence>
<evidence type="ECO:0008006" key="5">
    <source>
        <dbReference type="Google" id="ProtNLM"/>
    </source>
</evidence>